<accession>A0A848HNV7</accession>
<dbReference type="InterPro" id="IPR010239">
    <property type="entry name" value="CHP02001"/>
</dbReference>
<sequence length="241" mass="25146">MSLNCSSESKQSLSRALRIVAAAACLLAASGARGQLSGSVSLASEYSARGVSLSNGRAAPQFSLSYDGAQGWFAGASAAPRLTLAGRSGVTKTVAYGGYARRLRSGLSWEAGASSTWFSHVSAYNYRELFLGLASDRLSGRLYLAPAYYGYGGRAAYLELTGFHPLGERIKLVAQAGILHGLKGHAASARDRVDMRLAISFDSGPFNVQLAVLRSAGIGSGTDRAADRAARSLAASTSYSF</sequence>
<proteinExistence type="predicted"/>
<comment type="caution">
    <text evidence="1">The sequence shown here is derived from an EMBL/GenBank/DDBJ whole genome shotgun (WGS) entry which is preliminary data.</text>
</comment>
<evidence type="ECO:0008006" key="3">
    <source>
        <dbReference type="Google" id="ProtNLM"/>
    </source>
</evidence>
<protein>
    <recommendedName>
        <fullName evidence="3">YaiO family outer membrane beta-barrel protein</fullName>
    </recommendedName>
</protein>
<dbReference type="Proteomes" id="UP000583752">
    <property type="component" value="Unassembled WGS sequence"/>
</dbReference>
<gene>
    <name evidence="1" type="ORF">HHL21_18185</name>
</gene>
<evidence type="ECO:0000313" key="2">
    <source>
        <dbReference type="Proteomes" id="UP000583752"/>
    </source>
</evidence>
<dbReference type="AlphaFoldDB" id="A0A848HNV7"/>
<dbReference type="Pfam" id="PF09694">
    <property type="entry name" value="Gcw_chp"/>
    <property type="match status" value="1"/>
</dbReference>
<organism evidence="1 2">
    <name type="scientific">Massilia polaris</name>
    <dbReference type="NCBI Taxonomy" id="2728846"/>
    <lineage>
        <taxon>Bacteria</taxon>
        <taxon>Pseudomonadati</taxon>
        <taxon>Pseudomonadota</taxon>
        <taxon>Betaproteobacteria</taxon>
        <taxon>Burkholderiales</taxon>
        <taxon>Oxalobacteraceae</taxon>
        <taxon>Telluria group</taxon>
        <taxon>Massilia</taxon>
    </lineage>
</organism>
<reference evidence="1 2" key="1">
    <citation type="submission" date="2020-04" db="EMBL/GenBank/DDBJ databases">
        <title>Massilia sp. RP-1-19 isolated from soil.</title>
        <authorList>
            <person name="Dahal R.H."/>
        </authorList>
    </citation>
    <scope>NUCLEOTIDE SEQUENCE [LARGE SCALE GENOMIC DNA]</scope>
    <source>
        <strain evidence="1 2">RP-1-19</strain>
    </source>
</reference>
<dbReference type="NCBIfam" id="TIGR02001">
    <property type="entry name" value="gcw_chp"/>
    <property type="match status" value="1"/>
</dbReference>
<evidence type="ECO:0000313" key="1">
    <source>
        <dbReference type="EMBL" id="NML62972.1"/>
    </source>
</evidence>
<dbReference type="RefSeq" id="WP_169468502.1">
    <property type="nucleotide sequence ID" value="NZ_JABBGG010000012.1"/>
</dbReference>
<name>A0A848HNV7_9BURK</name>
<dbReference type="EMBL" id="JABBGG010000012">
    <property type="protein sequence ID" value="NML62972.1"/>
    <property type="molecule type" value="Genomic_DNA"/>
</dbReference>
<keyword evidence="2" id="KW-1185">Reference proteome</keyword>